<accession>A0A1I0LCZ8</accession>
<dbReference type="PANTHER" id="PTHR30024">
    <property type="entry name" value="ALIPHATIC SULFONATES-BINDING PROTEIN-RELATED"/>
    <property type="match status" value="1"/>
</dbReference>
<dbReference type="Gene3D" id="3.40.190.10">
    <property type="entry name" value="Periplasmic binding protein-like II"/>
    <property type="match status" value="2"/>
</dbReference>
<dbReference type="STRING" id="568860.SAMN05421811_114204"/>
<organism evidence="4 5">
    <name type="scientific">Nonomuraea wenchangensis</name>
    <dbReference type="NCBI Taxonomy" id="568860"/>
    <lineage>
        <taxon>Bacteria</taxon>
        <taxon>Bacillati</taxon>
        <taxon>Actinomycetota</taxon>
        <taxon>Actinomycetes</taxon>
        <taxon>Streptosporangiales</taxon>
        <taxon>Streptosporangiaceae</taxon>
        <taxon>Nonomuraea</taxon>
    </lineage>
</organism>
<dbReference type="EMBL" id="FOHX01000014">
    <property type="protein sequence ID" value="SEU37433.1"/>
    <property type="molecule type" value="Genomic_DNA"/>
</dbReference>
<sequence length="364" mass="39375">MRPGLKSLAMGLALVMAATGCGGNSEVAEKREVSAFSTAGDETLPQALRPSPLKERKTVKVALAAMVGSYAALAVAERLGEFEKENIKVEFEFLPAQDSLVMMTQKRVDVLASQISPGLLNIIGSGEGIRVVFPGGGRPEDTDQGLWVNKKIFGDNGKFDLQDLKGADLAGPGGNRPGLWATLFEHLKTNKVDIGPKDVNWQDLSSADAVNALRNGAVGAAYASAPYQEILLKDSCCEFVKGAISPVAGVFYMFGQRLLKDDRDTGTAFVRALARSTQKYLLKDYRQTDEVVAALAEAQKVPEKTIREAEPSAFEADYNLHTELAPVYQDYYRAIDSGLLQYNSDLSDKDLYDSSFAESLRSSG</sequence>
<proteinExistence type="inferred from homology"/>
<dbReference type="PROSITE" id="PS51257">
    <property type="entry name" value="PROKAR_LIPOPROTEIN"/>
    <property type="match status" value="1"/>
</dbReference>
<evidence type="ECO:0000256" key="3">
    <source>
        <dbReference type="ARBA" id="ARBA00022729"/>
    </source>
</evidence>
<reference evidence="4 5" key="1">
    <citation type="submission" date="2016-10" db="EMBL/GenBank/DDBJ databases">
        <authorList>
            <person name="de Groot N.N."/>
        </authorList>
    </citation>
    <scope>NUCLEOTIDE SEQUENCE [LARGE SCALE GENOMIC DNA]</scope>
    <source>
        <strain evidence="4 5">CGMCC 4.5598</strain>
    </source>
</reference>
<comment type="similarity">
    <text evidence="2">Belongs to the bacterial solute-binding protein SsuA/TauA family.</text>
</comment>
<comment type="subcellular location">
    <subcellularLocation>
        <location evidence="1">Periplasm</location>
    </subcellularLocation>
</comment>
<dbReference type="SUPFAM" id="SSF53850">
    <property type="entry name" value="Periplasmic binding protein-like II"/>
    <property type="match status" value="1"/>
</dbReference>
<evidence type="ECO:0000313" key="5">
    <source>
        <dbReference type="Proteomes" id="UP000199361"/>
    </source>
</evidence>
<evidence type="ECO:0000313" key="4">
    <source>
        <dbReference type="EMBL" id="SEU37433.1"/>
    </source>
</evidence>
<gene>
    <name evidence="4" type="ORF">SAMN05421811_114204</name>
</gene>
<keyword evidence="3" id="KW-0732">Signal</keyword>
<dbReference type="GO" id="GO:0042597">
    <property type="term" value="C:periplasmic space"/>
    <property type="evidence" value="ECO:0007669"/>
    <property type="project" value="UniProtKB-SubCell"/>
</dbReference>
<keyword evidence="5" id="KW-1185">Reference proteome</keyword>
<dbReference type="PANTHER" id="PTHR30024:SF47">
    <property type="entry name" value="TAURINE-BINDING PERIPLASMIC PROTEIN"/>
    <property type="match status" value="1"/>
</dbReference>
<evidence type="ECO:0000256" key="2">
    <source>
        <dbReference type="ARBA" id="ARBA00010742"/>
    </source>
</evidence>
<evidence type="ECO:0000256" key="1">
    <source>
        <dbReference type="ARBA" id="ARBA00004418"/>
    </source>
</evidence>
<protein>
    <submittedName>
        <fullName evidence="4">ABC-type nitrate/sulfonate/bicarbonate transport system, substrate-binding protein</fullName>
    </submittedName>
</protein>
<dbReference type="Proteomes" id="UP000199361">
    <property type="component" value="Unassembled WGS sequence"/>
</dbReference>
<dbReference type="AlphaFoldDB" id="A0A1I0LCZ8"/>
<name>A0A1I0LCZ8_9ACTN</name>